<proteinExistence type="predicted"/>
<organism evidence="1 2">
    <name type="scientific">Leucobacter weissii</name>
    <dbReference type="NCBI Taxonomy" id="1983706"/>
    <lineage>
        <taxon>Bacteria</taxon>
        <taxon>Bacillati</taxon>
        <taxon>Actinomycetota</taxon>
        <taxon>Actinomycetes</taxon>
        <taxon>Micrococcales</taxon>
        <taxon>Microbacteriaceae</taxon>
        <taxon>Leucobacter</taxon>
    </lineage>
</organism>
<accession>A0A939S931</accession>
<dbReference type="EMBL" id="JAGDYM010000002">
    <property type="protein sequence ID" value="MBO1900507.1"/>
    <property type="molecule type" value="Genomic_DNA"/>
</dbReference>
<gene>
    <name evidence="1" type="ORF">J4H92_00925</name>
</gene>
<dbReference type="AlphaFoldDB" id="A0A939S931"/>
<dbReference type="InterPro" id="IPR021770">
    <property type="entry name" value="DUF3335"/>
</dbReference>
<dbReference type="Proteomes" id="UP000664382">
    <property type="component" value="Unassembled WGS sequence"/>
</dbReference>
<evidence type="ECO:0000313" key="1">
    <source>
        <dbReference type="EMBL" id="MBO1900507.1"/>
    </source>
</evidence>
<evidence type="ECO:0000313" key="2">
    <source>
        <dbReference type="Proteomes" id="UP000664382"/>
    </source>
</evidence>
<reference evidence="1" key="1">
    <citation type="submission" date="2021-03" db="EMBL/GenBank/DDBJ databases">
        <title>Leucobacter chromiisoli sp. nov., isolated from chromium-containing soil of chemical plant.</title>
        <authorList>
            <person name="Xu Z."/>
        </authorList>
    </citation>
    <scope>NUCLEOTIDE SEQUENCE</scope>
    <source>
        <strain evidence="1">S27</strain>
    </source>
</reference>
<keyword evidence="2" id="KW-1185">Reference proteome</keyword>
<comment type="caution">
    <text evidence="1">The sequence shown here is derived from an EMBL/GenBank/DDBJ whole genome shotgun (WGS) entry which is preliminary data.</text>
</comment>
<dbReference type="Pfam" id="PF11814">
    <property type="entry name" value="DUF3335"/>
    <property type="match status" value="1"/>
</dbReference>
<sequence length="355" mass="38234">MTHRPTASIRPRALALGQDSGDELAALLGEEERDAWLAIPEVYHPEVVELRGEHGVEAALLVTHRPHTAYRKIARLRALNDAALDAAVAALLDEARGRGGVASVKWEDADGGAGAHALRNGFSPLPAPIPSGAGTAAAAGYVRYLDDWPHRSFPYYRQTTEYSCGPVALLMAQAGASDGGITRAQELRIWRRAAHFPGCGPTGLAVHADLDVYRPEVEVSTSGPLLNEHLGDEVGLEVRALVDADDEDRAAELGIPVRHRLTTVDEIAAHVSADRPVLLLIDELLLHGTACAHWVLAHGYRDGFFLLHDPWIDAENGESWVDTHDLPIAASDVDAITWWGDPAYRGVIVLHPASA</sequence>
<name>A0A939S931_9MICO</name>
<protein>
    <submittedName>
        <fullName evidence="1">Peptidase C39 family protein</fullName>
    </submittedName>
</protein>
<dbReference type="RefSeq" id="WP_208095148.1">
    <property type="nucleotide sequence ID" value="NZ_JAGDYM010000002.1"/>
</dbReference>